<dbReference type="Pfam" id="PF06685">
    <property type="entry name" value="DUF1186"/>
    <property type="match status" value="1"/>
</dbReference>
<dbReference type="Proteomes" id="UP000218238">
    <property type="component" value="Unassembled WGS sequence"/>
</dbReference>
<name>A0A2A2TI16_9CYAN</name>
<reference evidence="2 3" key="1">
    <citation type="submission" date="2017-08" db="EMBL/GenBank/DDBJ databases">
        <title>Draft genome sequence of filamentous cyanobacterium Calothrix elsteri CCALA 953.</title>
        <authorList>
            <person name="Gagunashvili A.N."/>
            <person name="Elster J."/>
            <person name="Andresson O.S."/>
        </authorList>
    </citation>
    <scope>NUCLEOTIDE SEQUENCE [LARGE SCALE GENOMIC DNA]</scope>
    <source>
        <strain evidence="2 3">CCALA 953</strain>
    </source>
</reference>
<feature type="region of interest" description="Disordered" evidence="1">
    <location>
        <begin position="396"/>
        <end position="423"/>
    </location>
</feature>
<feature type="compositionally biased region" description="Basic and acidic residues" evidence="1">
    <location>
        <begin position="400"/>
        <end position="410"/>
    </location>
</feature>
<dbReference type="EMBL" id="NTFS01000156">
    <property type="protein sequence ID" value="PAX53268.1"/>
    <property type="molecule type" value="Genomic_DNA"/>
</dbReference>
<feature type="compositionally biased region" description="Basic residues" evidence="1">
    <location>
        <begin position="411"/>
        <end position="423"/>
    </location>
</feature>
<evidence type="ECO:0000313" key="2">
    <source>
        <dbReference type="EMBL" id="PAX53268.1"/>
    </source>
</evidence>
<dbReference type="RefSeq" id="WP_095722445.1">
    <property type="nucleotide sequence ID" value="NZ_NTFS01000156.1"/>
</dbReference>
<accession>A0A2A2TI16</accession>
<protein>
    <submittedName>
        <fullName evidence="2">Uncharacterized protein</fullName>
    </submittedName>
</protein>
<dbReference type="InterPro" id="IPR010602">
    <property type="entry name" value="DUF1186"/>
</dbReference>
<proteinExistence type="predicted"/>
<comment type="caution">
    <text evidence="2">The sequence shown here is derived from an EMBL/GenBank/DDBJ whole genome shotgun (WGS) entry which is preliminary data.</text>
</comment>
<gene>
    <name evidence="2" type="ORF">CK510_14885</name>
</gene>
<evidence type="ECO:0000256" key="1">
    <source>
        <dbReference type="SAM" id="MobiDB-lite"/>
    </source>
</evidence>
<evidence type="ECO:0000313" key="3">
    <source>
        <dbReference type="Proteomes" id="UP000218238"/>
    </source>
</evidence>
<sequence length="423" mass="46974">MMNNKSYQQPVDKLLTLGLNTGTQQHDYIVEFGLTSQHIPDLIRMGCDRALLNADSGSLDTWAVIHAWLALGQLRTEDTLAELTAGITPLIQLFHELEDNDLVSEEFPKFFSSIGTVAISPLASYLADESHKLFSRVNAINSLEEIAQKNENARNDCILVLTQQLENYKNNSPELNGFIVAALINLKGKSSASAIKLAFAENQVAEDIVGSWEEVKESLGITSDDELQKLQVDASEEVIEVVTFAMPMIEIPVPISAVDIETEARVNFPDMRLTSDSNTSNNSSVEINTVEELPIEIQDVMEVSTDNSEEANIINHSSSIIEEVLEENTSNFDVMHEVEMTVEEVEAEVNVVEGIGNLPTTDINDNTSTTEIREDANFVDTKLIELKEKEGIRGFGKVGNIKDKDKDKDKSKQKKKKRNFVDL</sequence>
<keyword evidence="3" id="KW-1185">Reference proteome</keyword>
<dbReference type="OrthoDB" id="504590at2"/>
<dbReference type="AlphaFoldDB" id="A0A2A2TI16"/>
<organism evidence="2 3">
    <name type="scientific">Brunnivagina elsteri CCALA 953</name>
    <dbReference type="NCBI Taxonomy" id="987040"/>
    <lineage>
        <taxon>Bacteria</taxon>
        <taxon>Bacillati</taxon>
        <taxon>Cyanobacteriota</taxon>
        <taxon>Cyanophyceae</taxon>
        <taxon>Nostocales</taxon>
        <taxon>Calotrichaceae</taxon>
        <taxon>Brunnivagina</taxon>
    </lineage>
</organism>